<protein>
    <submittedName>
        <fullName evidence="3">Uncharacterized protein</fullName>
    </submittedName>
</protein>
<comment type="caution">
    <text evidence="3">The sequence shown here is derived from an EMBL/GenBank/DDBJ whole genome shotgun (WGS) entry which is preliminary data.</text>
</comment>
<keyword evidence="1" id="KW-0175">Coiled coil</keyword>
<evidence type="ECO:0000256" key="1">
    <source>
        <dbReference type="SAM" id="Coils"/>
    </source>
</evidence>
<reference evidence="4" key="1">
    <citation type="submission" date="2013-09" db="EMBL/GenBank/DDBJ databases">
        <title>Corchorus olitorius genome sequencing.</title>
        <authorList>
            <person name="Alam M."/>
            <person name="Haque M.S."/>
            <person name="Islam M.S."/>
            <person name="Emdad E.M."/>
            <person name="Islam M.M."/>
            <person name="Ahmed B."/>
            <person name="Halim A."/>
            <person name="Hossen Q.M.M."/>
            <person name="Hossain M.Z."/>
            <person name="Ahmed R."/>
            <person name="Khan M.M."/>
            <person name="Islam R."/>
            <person name="Rashid M.M."/>
            <person name="Khan S.A."/>
            <person name="Rahman M.S."/>
            <person name="Alam M."/>
            <person name="Yahiya A.S."/>
            <person name="Khan M.S."/>
            <person name="Azam M.S."/>
            <person name="Haque T."/>
            <person name="Lashkar M.Z.H."/>
            <person name="Akhand A.I."/>
            <person name="Morshed G."/>
            <person name="Roy S."/>
            <person name="Uddin K.S."/>
            <person name="Rabeya T."/>
            <person name="Hossain A.S."/>
            <person name="Chowdhury A."/>
            <person name="Snigdha A.R."/>
            <person name="Mortoza M.S."/>
            <person name="Matin S.A."/>
            <person name="Hoque S.M.E."/>
            <person name="Islam M.K."/>
            <person name="Roy D.K."/>
            <person name="Haider R."/>
            <person name="Moosa M.M."/>
            <person name="Elias S.M."/>
            <person name="Hasan A.M."/>
            <person name="Jahan S."/>
            <person name="Shafiuddin M."/>
            <person name="Mahmood N."/>
            <person name="Shommy N.S."/>
        </authorList>
    </citation>
    <scope>NUCLEOTIDE SEQUENCE [LARGE SCALE GENOMIC DNA]</scope>
    <source>
        <strain evidence="4">cv. O-4</strain>
    </source>
</reference>
<feature type="region of interest" description="Disordered" evidence="2">
    <location>
        <begin position="21"/>
        <end position="52"/>
    </location>
</feature>
<proteinExistence type="predicted"/>
<name>A0A1R3I5T5_9ROSI</name>
<feature type="coiled-coil region" evidence="1">
    <location>
        <begin position="137"/>
        <end position="194"/>
    </location>
</feature>
<keyword evidence="4" id="KW-1185">Reference proteome</keyword>
<dbReference type="AlphaFoldDB" id="A0A1R3I5T5"/>
<evidence type="ECO:0000313" key="3">
    <source>
        <dbReference type="EMBL" id="OMO77928.1"/>
    </source>
</evidence>
<evidence type="ECO:0000313" key="4">
    <source>
        <dbReference type="Proteomes" id="UP000187203"/>
    </source>
</evidence>
<feature type="region of interest" description="Disordered" evidence="2">
    <location>
        <begin position="274"/>
        <end position="295"/>
    </location>
</feature>
<accession>A0A1R3I5T5</accession>
<dbReference type="EMBL" id="AWUE01018853">
    <property type="protein sequence ID" value="OMO77928.1"/>
    <property type="molecule type" value="Genomic_DNA"/>
</dbReference>
<evidence type="ECO:0000256" key="2">
    <source>
        <dbReference type="SAM" id="MobiDB-lite"/>
    </source>
</evidence>
<sequence>MANKNKKSGKNKFNVFDYLKLGSKGGSGNVEARLQLDKGKKTSKRKAAGHDGMIEASHKRPCSSELGTSRAGALQGEGTTLSMNLLETESAFDSVLVARKIASGMLAPADKDKLNAPCYVNSSASVHHAYLALMHALKTEEQTRAEAKRASDFQEQNFQLKEKLKKLKDVEAEVKDLRAEVVSLNEKLVEAEADKGKVVKEALSNFQSTPEFEAAAKEANEEAVIGTFELCLDEVRHVYPDLDLSMVSLKNLKTAHTDGAGEDTITLAAEVNAASPAAEDGTEVDADAVRGEATS</sequence>
<organism evidence="3 4">
    <name type="scientific">Corchorus olitorius</name>
    <dbReference type="NCBI Taxonomy" id="93759"/>
    <lineage>
        <taxon>Eukaryota</taxon>
        <taxon>Viridiplantae</taxon>
        <taxon>Streptophyta</taxon>
        <taxon>Embryophyta</taxon>
        <taxon>Tracheophyta</taxon>
        <taxon>Spermatophyta</taxon>
        <taxon>Magnoliopsida</taxon>
        <taxon>eudicotyledons</taxon>
        <taxon>Gunneridae</taxon>
        <taxon>Pentapetalae</taxon>
        <taxon>rosids</taxon>
        <taxon>malvids</taxon>
        <taxon>Malvales</taxon>
        <taxon>Malvaceae</taxon>
        <taxon>Grewioideae</taxon>
        <taxon>Apeibeae</taxon>
        <taxon>Corchorus</taxon>
    </lineage>
</organism>
<dbReference type="Proteomes" id="UP000187203">
    <property type="component" value="Unassembled WGS sequence"/>
</dbReference>
<gene>
    <name evidence="3" type="ORF">COLO4_24945</name>
</gene>
<dbReference type="OrthoDB" id="10461256at2759"/>